<dbReference type="Proteomes" id="UP001233172">
    <property type="component" value="Unassembled WGS sequence"/>
</dbReference>
<protein>
    <submittedName>
        <fullName evidence="2">G-protein coupled receptor frpr-1</fullName>
    </submittedName>
</protein>
<feature type="transmembrane region" description="Helical" evidence="1">
    <location>
        <begin position="62"/>
        <end position="83"/>
    </location>
</feature>
<evidence type="ECO:0000256" key="1">
    <source>
        <dbReference type="SAM" id="Phobius"/>
    </source>
</evidence>
<reference evidence="2" key="1">
    <citation type="journal article" date="2023" name="PLoS Negl. Trop. Dis.">
        <title>A genome sequence for Biomphalaria pfeifferi, the major vector snail for the human-infecting parasite Schistosoma mansoni.</title>
        <authorList>
            <person name="Bu L."/>
            <person name="Lu L."/>
            <person name="Laidemitt M.R."/>
            <person name="Zhang S.M."/>
            <person name="Mutuku M."/>
            <person name="Mkoji G."/>
            <person name="Steinauer M."/>
            <person name="Loker E.S."/>
        </authorList>
    </citation>
    <scope>NUCLEOTIDE SEQUENCE</scope>
    <source>
        <strain evidence="2">KasaAsao</strain>
    </source>
</reference>
<sequence length="194" mass="22345">MTFTQATIVLNYVVDENVYSYFDQSINIWTMLCLSCFRVVTNVLNAVVFIRQGLKDSVSISMMAITCWVMVKCFSCLIHRMYGPLQAISQWVSHIWLTYTYHAEFHSIFAGFVSYSLTAYVSVERCLCVSMPLKVRSIVTVKLTLFMVVVIDVLTFGAFFVVFFNFDIYYMYYSQTLSLPIPNCDKVSIRIGLC</sequence>
<gene>
    <name evidence="2" type="ORF">Bpfe_022508</name>
</gene>
<dbReference type="EMBL" id="JASAOG010000142">
    <property type="protein sequence ID" value="KAK0048068.1"/>
    <property type="molecule type" value="Genomic_DNA"/>
</dbReference>
<dbReference type="AlphaFoldDB" id="A0AAD8B607"/>
<keyword evidence="1" id="KW-0812">Transmembrane</keyword>
<feature type="transmembrane region" description="Helical" evidence="1">
    <location>
        <begin position="28"/>
        <end position="50"/>
    </location>
</feature>
<evidence type="ECO:0000313" key="2">
    <source>
        <dbReference type="EMBL" id="KAK0048068.1"/>
    </source>
</evidence>
<keyword evidence="1" id="KW-1133">Transmembrane helix</keyword>
<keyword evidence="3" id="KW-1185">Reference proteome</keyword>
<proteinExistence type="predicted"/>
<feature type="transmembrane region" description="Helical" evidence="1">
    <location>
        <begin position="103"/>
        <end position="123"/>
    </location>
</feature>
<reference evidence="2" key="2">
    <citation type="submission" date="2023-04" db="EMBL/GenBank/DDBJ databases">
        <authorList>
            <person name="Bu L."/>
            <person name="Lu L."/>
            <person name="Laidemitt M.R."/>
            <person name="Zhang S.M."/>
            <person name="Mutuku M."/>
            <person name="Mkoji G."/>
            <person name="Steinauer M."/>
            <person name="Loker E.S."/>
        </authorList>
    </citation>
    <scope>NUCLEOTIDE SEQUENCE</scope>
    <source>
        <strain evidence="2">KasaAsao</strain>
        <tissue evidence="2">Whole Snail</tissue>
    </source>
</reference>
<keyword evidence="2" id="KW-0675">Receptor</keyword>
<keyword evidence="1" id="KW-0472">Membrane</keyword>
<comment type="caution">
    <text evidence="2">The sequence shown here is derived from an EMBL/GenBank/DDBJ whole genome shotgun (WGS) entry which is preliminary data.</text>
</comment>
<organism evidence="2 3">
    <name type="scientific">Biomphalaria pfeifferi</name>
    <name type="common">Bloodfluke planorb</name>
    <name type="synonym">Freshwater snail</name>
    <dbReference type="NCBI Taxonomy" id="112525"/>
    <lineage>
        <taxon>Eukaryota</taxon>
        <taxon>Metazoa</taxon>
        <taxon>Spiralia</taxon>
        <taxon>Lophotrochozoa</taxon>
        <taxon>Mollusca</taxon>
        <taxon>Gastropoda</taxon>
        <taxon>Heterobranchia</taxon>
        <taxon>Euthyneura</taxon>
        <taxon>Panpulmonata</taxon>
        <taxon>Hygrophila</taxon>
        <taxon>Lymnaeoidea</taxon>
        <taxon>Planorbidae</taxon>
        <taxon>Biomphalaria</taxon>
    </lineage>
</organism>
<feature type="transmembrane region" description="Helical" evidence="1">
    <location>
        <begin position="143"/>
        <end position="164"/>
    </location>
</feature>
<dbReference type="Gene3D" id="1.20.1070.10">
    <property type="entry name" value="Rhodopsin 7-helix transmembrane proteins"/>
    <property type="match status" value="1"/>
</dbReference>
<accession>A0AAD8B607</accession>
<evidence type="ECO:0000313" key="3">
    <source>
        <dbReference type="Proteomes" id="UP001233172"/>
    </source>
</evidence>
<name>A0AAD8B607_BIOPF</name>